<dbReference type="InterPro" id="IPR010642">
    <property type="entry name" value="Invasion_prot_B"/>
</dbReference>
<dbReference type="Gene3D" id="2.60.40.1880">
    <property type="entry name" value="Invasion associated locus B (IalB) protein"/>
    <property type="match status" value="1"/>
</dbReference>
<feature type="signal peptide" evidence="1">
    <location>
        <begin position="1"/>
        <end position="35"/>
    </location>
</feature>
<reference evidence="2 3" key="1">
    <citation type="submission" date="2020-08" db="EMBL/GenBank/DDBJ databases">
        <title>Genomic Encyclopedia of Type Strains, Phase III (KMG-III): the genomes of soil and plant-associated and newly described type strains.</title>
        <authorList>
            <person name="Whitman W."/>
        </authorList>
    </citation>
    <scope>NUCLEOTIDE SEQUENCE [LARGE SCALE GENOMIC DNA]</scope>
    <source>
        <strain evidence="2 3">CECT 8803</strain>
    </source>
</reference>
<feature type="chain" id="PRO_5032384635" evidence="1">
    <location>
        <begin position="36"/>
        <end position="185"/>
    </location>
</feature>
<evidence type="ECO:0000256" key="1">
    <source>
        <dbReference type="SAM" id="SignalP"/>
    </source>
</evidence>
<evidence type="ECO:0000313" key="3">
    <source>
        <dbReference type="Proteomes" id="UP000581135"/>
    </source>
</evidence>
<comment type="caution">
    <text evidence="2">The sequence shown here is derived from an EMBL/GenBank/DDBJ whole genome shotgun (WGS) entry which is preliminary data.</text>
</comment>
<dbReference type="EMBL" id="JACHXA010000002">
    <property type="protein sequence ID" value="MBB3064663.1"/>
    <property type="molecule type" value="Genomic_DNA"/>
</dbReference>
<proteinExistence type="predicted"/>
<dbReference type="Proteomes" id="UP000581135">
    <property type="component" value="Unassembled WGS sequence"/>
</dbReference>
<protein>
    <submittedName>
        <fullName evidence="2">Invasion protein IalB</fullName>
    </submittedName>
</protein>
<gene>
    <name evidence="2" type="ORF">FHR98_000935</name>
</gene>
<name>A0A839SUN9_9PROT</name>
<dbReference type="RefSeq" id="WP_183415466.1">
    <property type="nucleotide sequence ID" value="NZ_JACHXA010000002.1"/>
</dbReference>
<organism evidence="2 3">
    <name type="scientific">Limibacillus halophilus</name>
    <dbReference type="NCBI Taxonomy" id="1579333"/>
    <lineage>
        <taxon>Bacteria</taxon>
        <taxon>Pseudomonadati</taxon>
        <taxon>Pseudomonadota</taxon>
        <taxon>Alphaproteobacteria</taxon>
        <taxon>Rhodospirillales</taxon>
        <taxon>Rhodovibrionaceae</taxon>
        <taxon>Limibacillus</taxon>
    </lineage>
</organism>
<evidence type="ECO:0000313" key="2">
    <source>
        <dbReference type="EMBL" id="MBB3064663.1"/>
    </source>
</evidence>
<keyword evidence="1" id="KW-0732">Signal</keyword>
<sequence>MMHKITPSRPNGVTRFLTACLVLTAILSLPRTAAAQGADANGAIFKDWRIRCSPAQNAEGQDQPVICEAYQVVLREDQQQPVLEVVIAFPPSQENAVGAIIVPLGVLLPAGIAVSIDEKPLGKLPYQRCGAKGCLGQFIFTPEQFKAWRSGTKGQVTITHGNGKELAIPLSLLGFTDATNAISKK</sequence>
<dbReference type="AlphaFoldDB" id="A0A839SUN9"/>
<dbReference type="InterPro" id="IPR038696">
    <property type="entry name" value="IalB_sf"/>
</dbReference>
<dbReference type="Pfam" id="PF06776">
    <property type="entry name" value="IalB"/>
    <property type="match status" value="1"/>
</dbReference>
<accession>A0A839SUN9</accession>
<keyword evidence="3" id="KW-1185">Reference proteome</keyword>